<evidence type="ECO:0000313" key="1">
    <source>
        <dbReference type="EMBL" id="HIP84322.1"/>
    </source>
</evidence>
<dbReference type="CDD" id="cd19067">
    <property type="entry name" value="PfuEndoQ-like"/>
    <property type="match status" value="1"/>
</dbReference>
<proteinExistence type="predicted"/>
<dbReference type="EMBL" id="DQUI01000043">
    <property type="protein sequence ID" value="HIP84322.1"/>
    <property type="molecule type" value="Genomic_DNA"/>
</dbReference>
<dbReference type="Proteomes" id="UP000643554">
    <property type="component" value="Unassembled WGS sequence"/>
</dbReference>
<gene>
    <name evidence="1" type="ORF">EYH15_02390</name>
</gene>
<comment type="caution">
    <text evidence="1">The sequence shown here is derived from an EMBL/GenBank/DDBJ whole genome shotgun (WGS) entry which is preliminary data.</text>
</comment>
<protein>
    <submittedName>
        <fullName evidence="1">TIGR00375 family protein</fullName>
    </submittedName>
</protein>
<dbReference type="Gene3D" id="3.20.20.140">
    <property type="entry name" value="Metal-dependent hydrolases"/>
    <property type="match status" value="1"/>
</dbReference>
<dbReference type="InterPro" id="IPR005287">
    <property type="entry name" value="CHP00375"/>
</dbReference>
<dbReference type="SUPFAM" id="SSF89550">
    <property type="entry name" value="PHP domain-like"/>
    <property type="match status" value="1"/>
</dbReference>
<organism evidence="1 2">
    <name type="scientific">Methanothermococcus okinawensis</name>
    <dbReference type="NCBI Taxonomy" id="155863"/>
    <lineage>
        <taxon>Archaea</taxon>
        <taxon>Methanobacteriati</taxon>
        <taxon>Methanobacteriota</taxon>
        <taxon>Methanomada group</taxon>
        <taxon>Methanococci</taxon>
        <taxon>Methanococcales</taxon>
        <taxon>Methanococcaceae</taxon>
        <taxon>Methanothermococcus</taxon>
    </lineage>
</organism>
<dbReference type="InterPro" id="IPR016195">
    <property type="entry name" value="Pol/histidinol_Pase-like"/>
</dbReference>
<dbReference type="PANTHER" id="PTHR40084:SF1">
    <property type="entry name" value="PHOSPHOTRANSFERASE"/>
    <property type="match status" value="1"/>
</dbReference>
<accession>A0A833E1K5</accession>
<sequence>MIVNCDLHIHSRFAGGSSKYMDIEHILRYGKLKGLHIVGTGDCLHPTYLQEIQEYKNSSLILTVEIEDRNRVHHLVLLPSISKAYELRERLKKYSNNIDTEGRPKVSLGGGELLEIVRETGGLIGPAHAFTPYTSLYKSFNSIYDCYGKKPDFLELGLSADTDMGDMVEELRDIPFLSNSDAHSYHPYRLGREFNQFEVRGIGGLEENFQEIRRSIKHRKIVANYGLAPALGKYHLTACSKCYLRYRIEDAIKLNYRCATCGGVIKKGVYDRTLELSRDKKVVHLDFRPPYYKIIPLSQIISLSIGRGIGSKVVENLWRKYIELFNNEIEVLVKEDIANLIKVNERVGRTIEMFRKNRIYYYPGGGGEYGRILKTPPKIRWYKPMTTLDTWLK</sequence>
<reference evidence="1" key="1">
    <citation type="journal article" date="2020" name="ISME J.">
        <title>Gammaproteobacteria mediating utilization of methyl-, sulfur- and petroleum organic compounds in deep ocean hydrothermal plumes.</title>
        <authorList>
            <person name="Zhou Z."/>
            <person name="Liu Y."/>
            <person name="Pan J."/>
            <person name="Cron B.R."/>
            <person name="Toner B.M."/>
            <person name="Anantharaman K."/>
            <person name="Breier J.A."/>
            <person name="Dick G.J."/>
            <person name="Li M."/>
        </authorList>
    </citation>
    <scope>NUCLEOTIDE SEQUENCE</scope>
    <source>
        <strain evidence="1">SZUA-1453</strain>
    </source>
</reference>
<name>A0A833E1K5_9EURY</name>
<evidence type="ECO:0000313" key="2">
    <source>
        <dbReference type="Proteomes" id="UP000643554"/>
    </source>
</evidence>
<dbReference type="NCBIfam" id="TIGR00375">
    <property type="entry name" value="TIGR00375 family protein"/>
    <property type="match status" value="1"/>
</dbReference>
<dbReference type="PANTHER" id="PTHR40084">
    <property type="entry name" value="PHOSPHOHYDROLASE, PHP FAMILY"/>
    <property type="match status" value="1"/>
</dbReference>
<dbReference type="AlphaFoldDB" id="A0A833E1K5"/>